<proteinExistence type="predicted"/>
<dbReference type="AlphaFoldDB" id="A0ABD1FAY4"/>
<evidence type="ECO:0000313" key="2">
    <source>
        <dbReference type="Proteomes" id="UP001566132"/>
    </source>
</evidence>
<dbReference type="Proteomes" id="UP001566132">
    <property type="component" value="Unassembled WGS sequence"/>
</dbReference>
<name>A0ABD1FAY4_HYPHA</name>
<keyword evidence="2" id="KW-1185">Reference proteome</keyword>
<reference evidence="1 2" key="1">
    <citation type="submission" date="2024-05" db="EMBL/GenBank/DDBJ databases">
        <title>Genetic variation in Jamaican populations of the coffee berry borer (Hypothenemus hampei).</title>
        <authorList>
            <person name="Errbii M."/>
            <person name="Myrie A."/>
        </authorList>
    </citation>
    <scope>NUCLEOTIDE SEQUENCE [LARGE SCALE GENOMIC DNA]</scope>
    <source>
        <strain evidence="1">JA-Hopewell-2020-01-JO</strain>
        <tissue evidence="1">Whole body</tissue>
    </source>
</reference>
<protein>
    <submittedName>
        <fullName evidence="1">Uncharacterized protein</fullName>
    </submittedName>
</protein>
<evidence type="ECO:0000313" key="1">
    <source>
        <dbReference type="EMBL" id="KAL1513464.1"/>
    </source>
</evidence>
<dbReference type="EMBL" id="JBDJPC010000002">
    <property type="protein sequence ID" value="KAL1513464.1"/>
    <property type="molecule type" value="Genomic_DNA"/>
</dbReference>
<accession>A0ABD1FAY4</accession>
<gene>
    <name evidence="1" type="ORF">ABEB36_002872</name>
</gene>
<sequence>MGESIILTSDGGKFITQHPIIITIVRIEMRNAPVLIPRWFGHEQNIGVSPATSTSMGLRQNRAKIVHSIRVVFELFEKKTRPLGPMHEKPITE</sequence>
<organism evidence="1 2">
    <name type="scientific">Hypothenemus hampei</name>
    <name type="common">Coffee berry borer</name>
    <dbReference type="NCBI Taxonomy" id="57062"/>
    <lineage>
        <taxon>Eukaryota</taxon>
        <taxon>Metazoa</taxon>
        <taxon>Ecdysozoa</taxon>
        <taxon>Arthropoda</taxon>
        <taxon>Hexapoda</taxon>
        <taxon>Insecta</taxon>
        <taxon>Pterygota</taxon>
        <taxon>Neoptera</taxon>
        <taxon>Endopterygota</taxon>
        <taxon>Coleoptera</taxon>
        <taxon>Polyphaga</taxon>
        <taxon>Cucujiformia</taxon>
        <taxon>Curculionidae</taxon>
        <taxon>Scolytinae</taxon>
        <taxon>Hypothenemus</taxon>
    </lineage>
</organism>
<comment type="caution">
    <text evidence="1">The sequence shown here is derived from an EMBL/GenBank/DDBJ whole genome shotgun (WGS) entry which is preliminary data.</text>
</comment>